<organism evidence="1 2">
    <name type="scientific">Bifidobacterium longum subsp. infantis</name>
    <dbReference type="NCBI Taxonomy" id="1682"/>
    <lineage>
        <taxon>Bacteria</taxon>
        <taxon>Bacillati</taxon>
        <taxon>Actinomycetota</taxon>
        <taxon>Actinomycetes</taxon>
        <taxon>Bifidobacteriales</taxon>
        <taxon>Bifidobacteriaceae</taxon>
        <taxon>Bifidobacterium</taxon>
    </lineage>
</organism>
<evidence type="ECO:0000313" key="1">
    <source>
        <dbReference type="EMBL" id="VUW83511.1"/>
    </source>
</evidence>
<dbReference type="Proteomes" id="UP000319252">
    <property type="component" value="Unassembled WGS sequence"/>
</dbReference>
<sequence>MASLLEKVWPPKTTASARCPVLTWLYSMVSASMADRIGLLIEYMHQVMPMNTKVNVVFEYPTK</sequence>
<protein>
    <submittedName>
        <fullName evidence="1">Uncharacterized protein</fullName>
    </submittedName>
</protein>
<proteinExistence type="predicted"/>
<reference evidence="1 2" key="1">
    <citation type="submission" date="2019-07" db="EMBL/GenBank/DDBJ databases">
        <authorList>
            <person name="Chang H.-W."/>
            <person name="Raman A."/>
            <person name="Venkatesh S."/>
            <person name="Gehrig J."/>
        </authorList>
    </citation>
    <scope>NUCLEOTIDE SEQUENCE [LARGE SCALE GENOMIC DNA]</scope>
    <source>
        <strain evidence="1">B.longum_ssp_infantis_4</strain>
    </source>
</reference>
<gene>
    <name evidence="1" type="ORF">BLONGUMMC1_01169</name>
</gene>
<accession>A0A564RZG7</accession>
<name>A0A564RZG7_BIFLI</name>
<dbReference type="EMBL" id="CABHML010000046">
    <property type="protein sequence ID" value="VUW83511.1"/>
    <property type="molecule type" value="Genomic_DNA"/>
</dbReference>
<evidence type="ECO:0000313" key="2">
    <source>
        <dbReference type="Proteomes" id="UP000319252"/>
    </source>
</evidence>
<dbReference type="AlphaFoldDB" id="A0A564RZG7"/>